<sequence length="58" mass="5900">MSELWFDATAGAAPSWFDSTAADATAADATAADATAAGTPTPPPLRRTPGPTQRGRVR</sequence>
<gene>
    <name evidence="2" type="ORF">KHB02_20200</name>
</gene>
<proteinExistence type="predicted"/>
<comment type="caution">
    <text evidence="2">The sequence shown here is derived from an EMBL/GenBank/DDBJ whole genome shotgun (WGS) entry which is preliminary data.</text>
</comment>
<dbReference type="AlphaFoldDB" id="A0A942T0D4"/>
<name>A0A942T0D4_9BACI</name>
<evidence type="ECO:0000256" key="1">
    <source>
        <dbReference type="SAM" id="MobiDB-lite"/>
    </source>
</evidence>
<feature type="region of interest" description="Disordered" evidence="1">
    <location>
        <begin position="24"/>
        <end position="58"/>
    </location>
</feature>
<dbReference type="EMBL" id="JAGYPE010000003">
    <property type="protein sequence ID" value="MBS4183717.1"/>
    <property type="molecule type" value="Genomic_DNA"/>
</dbReference>
<protein>
    <submittedName>
        <fullName evidence="2">Uncharacterized protein</fullName>
    </submittedName>
</protein>
<accession>A0A942T0D4</accession>
<evidence type="ECO:0000313" key="2">
    <source>
        <dbReference type="EMBL" id="MBS4183717.1"/>
    </source>
</evidence>
<reference evidence="2" key="1">
    <citation type="submission" date="2021-05" db="EMBL/GenBank/DDBJ databases">
        <title>Novel Bacillus species.</title>
        <authorList>
            <person name="Liu G."/>
        </authorList>
    </citation>
    <scope>NUCLEOTIDE SEQUENCE</scope>
    <source>
        <strain evidence="2">FJAT-50051</strain>
    </source>
</reference>
<feature type="compositionally biased region" description="Low complexity" evidence="1">
    <location>
        <begin position="24"/>
        <end position="39"/>
    </location>
</feature>
<organism evidence="2">
    <name type="scientific">Neobacillus citreus</name>
    <dbReference type="NCBI Taxonomy" id="2833578"/>
    <lineage>
        <taxon>Bacteria</taxon>
        <taxon>Bacillati</taxon>
        <taxon>Bacillota</taxon>
        <taxon>Bacilli</taxon>
        <taxon>Bacillales</taxon>
        <taxon>Bacillaceae</taxon>
        <taxon>Neobacillus</taxon>
    </lineage>
</organism>